<sequence>MTDTVQALQRVSDGDFEKLAAFFLRRQHSDCAGLIATGINEDEKPVACPVDGITYIDIPGRYSRCIALAATTFKMKDVRRKWLGGKNYKGDIEKANEEFQKWRQDDPNIECILFLAINRFLKNDTDLYRESIRLGKLYNIRIEIIEASILIDFLDNNPDGEYIREEILGIKAERISKDLLRKISETSLCEHQRVFGKEQAKEIIRELCSPVLDLVEKPNVQLIGLRGASGIGKSTLLRQVGKRLNTCGDIAIWVSNDLVESSDSLIDLLSKVLKRFEPTLDESAASEALHIISSVSCKLVLLIDDINRSSNPLNLIKTLESLVKNQKNDFLTLIIPLWAGQLSARPETKQKQKNIFWEEIELNVFSSNEKKILLNQLNKGSLETAFQIIDNLNGDPFLCGIALESEEAFLNVNTSNLIKEIFTRFLEQVAESSREMNPYATRKEFITAIDELIELIILTNDPEPQWEQVHDKLNNRKDLLQVVAVKNKIGWIDHKYGFDFWRWKHDKIRDALVGRWLANKILIQLAQETSVTQDQEKLLSNLGLAEAWAFSLVFLGKKSEQEKAVSVLAKYQPLALAELLRLNLFPERHEVNQLAAKHLRQILFQFIEQIKYRENIVRQLIFEKLAQTNNLAVLQATEELQGNDYVWAGRFRNGDIAAAIEWINHEMNGGQFLPNINHPMFEQALERFMATYSCNRGESLQKILEAMEQLETAIAAITLAGYLTWTELAEPVWNIWDSLSDKQKLIATVPTIWALSRCGNSSMQDKLEQVLLFTHQLRQADEELRRQDEPGYIPEGIEFFWRIACQIFEPTLRWSITPLGAETWVKVVDENAEIHKWMWDKLRYIDHPIAIETYIRHLVVKTMDDSDNIGIRIMWEGELSEGFNDPLRQMGVPKQPYKNSATCIKLWEIVENDLDFRARLMAFLLWKRGVSVNDLEKLQSISVDNEIFDEVLKVRLKLHDKTAARALIQKLHTKPRYWCAYVPFLQNTEEVFDTFLDTFDAALEIPPLELCHHILNSVAKYLSVERVRELVGKKHELLMNSPQTWLALWCSDVPEALKLVQEAMVQSDLGAWYLFFFPNESFHDQISQRMLNALTPVLQKHPSIRECIAERAADAGFGEWVHEHLPDVAGRERIRYFFPTSEDINGALALAIEKEADGERPIQLTPELHSVRTAFRRRDKLESVVNLQSVFESWISSAENEKQLVLVARLLAAWGDSRDIVWWQKLKLAEPFPFKIWMNTLQVLKRRRWHGVGEFTAMA</sequence>
<dbReference type="AlphaFoldDB" id="B8HJN9"/>
<reference evidence="2" key="1">
    <citation type="submission" date="2009-01" db="EMBL/GenBank/DDBJ databases">
        <title>Complete sequence of chromosome Cyanothece sp. PCC 7425.</title>
        <authorList>
            <consortium name="US DOE Joint Genome Institute"/>
            <person name="Lucas S."/>
            <person name="Copeland A."/>
            <person name="Lapidus A."/>
            <person name="Glavina del Rio T."/>
            <person name="Dalin E."/>
            <person name="Tice H."/>
            <person name="Bruce D."/>
            <person name="Goodwin L."/>
            <person name="Pitluck S."/>
            <person name="Sims D."/>
            <person name="Meineke L."/>
            <person name="Brettin T."/>
            <person name="Detter J.C."/>
            <person name="Han C."/>
            <person name="Larimer F."/>
            <person name="Land M."/>
            <person name="Hauser L."/>
            <person name="Kyrpides N."/>
            <person name="Ovchinnikova G."/>
            <person name="Liberton M."/>
            <person name="Stoeckel J."/>
            <person name="Banerjee A."/>
            <person name="Singh A."/>
            <person name="Page L."/>
            <person name="Sato H."/>
            <person name="Zhao L."/>
            <person name="Sherman L."/>
            <person name="Pakrasi H."/>
            <person name="Richardson P."/>
        </authorList>
    </citation>
    <scope>NUCLEOTIDE SEQUENCE</scope>
    <source>
        <strain evidence="2">PCC 7425</strain>
    </source>
</reference>
<dbReference type="SUPFAM" id="SSF52540">
    <property type="entry name" value="P-loop containing nucleoside triphosphate hydrolases"/>
    <property type="match status" value="1"/>
</dbReference>
<gene>
    <name evidence="2" type="ordered locus">Cyan7425_2638</name>
</gene>
<dbReference type="Pfam" id="PF00931">
    <property type="entry name" value="NB-ARC"/>
    <property type="match status" value="1"/>
</dbReference>
<protein>
    <recommendedName>
        <fullName evidence="1">NB-ARC domain-containing protein</fullName>
    </recommendedName>
</protein>
<dbReference type="InterPro" id="IPR027417">
    <property type="entry name" value="P-loop_NTPase"/>
</dbReference>
<dbReference type="HOGENOM" id="CLU_267439_0_0_3"/>
<dbReference type="GO" id="GO:0043531">
    <property type="term" value="F:ADP binding"/>
    <property type="evidence" value="ECO:0007669"/>
    <property type="project" value="InterPro"/>
</dbReference>
<evidence type="ECO:0000259" key="1">
    <source>
        <dbReference type="Pfam" id="PF00931"/>
    </source>
</evidence>
<accession>B8HJN9</accession>
<dbReference type="Gene3D" id="3.40.50.300">
    <property type="entry name" value="P-loop containing nucleotide triphosphate hydrolases"/>
    <property type="match status" value="1"/>
</dbReference>
<evidence type="ECO:0000313" key="2">
    <source>
        <dbReference type="EMBL" id="ACL44992.1"/>
    </source>
</evidence>
<dbReference type="KEGG" id="cyn:Cyan7425_2638"/>
<dbReference type="OrthoDB" id="9147290at2"/>
<organism evidence="2">
    <name type="scientific">Cyanothece sp. (strain PCC 7425 / ATCC 29141)</name>
    <dbReference type="NCBI Taxonomy" id="395961"/>
    <lineage>
        <taxon>Bacteria</taxon>
        <taxon>Bacillati</taxon>
        <taxon>Cyanobacteriota</taxon>
        <taxon>Cyanophyceae</taxon>
        <taxon>Gomontiellales</taxon>
        <taxon>Cyanothecaceae</taxon>
        <taxon>Cyanothece</taxon>
    </lineage>
</organism>
<dbReference type="EMBL" id="CP001344">
    <property type="protein sequence ID" value="ACL44992.1"/>
    <property type="molecule type" value="Genomic_DNA"/>
</dbReference>
<name>B8HJN9_CYAP4</name>
<dbReference type="InterPro" id="IPR002182">
    <property type="entry name" value="NB-ARC"/>
</dbReference>
<proteinExistence type="predicted"/>
<feature type="domain" description="NB-ARC" evidence="1">
    <location>
        <begin position="214"/>
        <end position="318"/>
    </location>
</feature>